<accession>A0ABP2ZFM3</accession>
<keyword evidence="3" id="KW-1185">Reference proteome</keyword>
<sequence>MVCVATVRVKLSRCESPGFRVPFFWGVCVSPSGAGARGVVCGIFFYFPIFVCCAVRGGRVLCACGFFCRCGVLWVCLLGIWGVLCCELLSRCVFVVWCVLSCFSGKCLCFCFTGVLSATATGVVVSCSPALLRALLWGLWAMLSCLLGRVCCFVCYGFFFLRGRASETRGLCLFFLNISLCAHASVGVWCVVCAVLWGFFLWFSCARLFFSAPVYGGGVSIGVLVSRFFLWCVLRCARVVLLWGLCLAESLCDLVFGVDVVCPRV</sequence>
<dbReference type="EMBL" id="AYHO01000002">
    <property type="protein sequence ID" value="ESJ96317.1"/>
    <property type="molecule type" value="Genomic_DNA"/>
</dbReference>
<feature type="transmembrane region" description="Helical" evidence="1">
    <location>
        <begin position="72"/>
        <end position="100"/>
    </location>
</feature>
<keyword evidence="1" id="KW-0812">Transmembrane</keyword>
<gene>
    <name evidence="2" type="ORF">P800_01141</name>
</gene>
<dbReference type="Proteomes" id="UP000018465">
    <property type="component" value="Unassembled WGS sequence"/>
</dbReference>
<evidence type="ECO:0000313" key="3">
    <source>
        <dbReference type="Proteomes" id="UP000018465"/>
    </source>
</evidence>
<evidence type="ECO:0000256" key="1">
    <source>
        <dbReference type="SAM" id="Phobius"/>
    </source>
</evidence>
<keyword evidence="1" id="KW-0472">Membrane</keyword>
<feature type="transmembrane region" description="Helical" evidence="1">
    <location>
        <begin position="107"/>
        <end position="131"/>
    </location>
</feature>
<proteinExistence type="predicted"/>
<comment type="caution">
    <text evidence="2">The sequence shown here is derived from an EMBL/GenBank/DDBJ whole genome shotgun (WGS) entry which is preliminary data.</text>
</comment>
<feature type="transmembrane region" description="Helical" evidence="1">
    <location>
        <begin position="173"/>
        <end position="202"/>
    </location>
</feature>
<feature type="transmembrane region" description="Helical" evidence="1">
    <location>
        <begin position="137"/>
        <end position="161"/>
    </location>
</feature>
<protein>
    <submittedName>
        <fullName evidence="2">Uncharacterized protein</fullName>
    </submittedName>
</protein>
<name>A0ABP2ZFM3_ACILW</name>
<organism evidence="2 3">
    <name type="scientific">Acinetobacter lwoffii NCTC 5866 = CIP 64.10 = NIPH 512</name>
    <dbReference type="NCBI Taxonomy" id="981327"/>
    <lineage>
        <taxon>Bacteria</taxon>
        <taxon>Pseudomonadati</taxon>
        <taxon>Pseudomonadota</taxon>
        <taxon>Gammaproteobacteria</taxon>
        <taxon>Moraxellales</taxon>
        <taxon>Moraxellaceae</taxon>
        <taxon>Acinetobacter</taxon>
    </lineage>
</organism>
<evidence type="ECO:0000313" key="2">
    <source>
        <dbReference type="EMBL" id="ESJ96317.1"/>
    </source>
</evidence>
<reference evidence="2 3" key="1">
    <citation type="submission" date="2013-10" db="EMBL/GenBank/DDBJ databases">
        <title>The Genome Sequence of Acinetobacter lwoffii NIPH 512.</title>
        <authorList>
            <consortium name="The Broad Institute Genomics Platform"/>
            <consortium name="The Broad Institute Genome Sequencing Center for Infectious Disease"/>
            <person name="Cerqueira G."/>
            <person name="Feldgarden M."/>
            <person name="Courvalin P."/>
            <person name="Grillot-Courvalin C."/>
            <person name="Clermont D."/>
            <person name="Rocha E."/>
            <person name="Yoon E.-J."/>
            <person name="Nemec A."/>
            <person name="Young S.K."/>
            <person name="Zeng Q."/>
            <person name="Gargeya S."/>
            <person name="Fitzgerald M."/>
            <person name="Abouelleil A."/>
            <person name="Alvarado L."/>
            <person name="Berlin A.M."/>
            <person name="Chapman S.B."/>
            <person name="Gainer-Dewar J."/>
            <person name="Goldberg J."/>
            <person name="Gnerre S."/>
            <person name="Griggs A."/>
            <person name="Gujja S."/>
            <person name="Hansen M."/>
            <person name="Howarth C."/>
            <person name="Imamovic A."/>
            <person name="Ireland A."/>
            <person name="Larimer J."/>
            <person name="McCowan C."/>
            <person name="Murphy C."/>
            <person name="Pearson M."/>
            <person name="Poon T.W."/>
            <person name="Priest M."/>
            <person name="Roberts A."/>
            <person name="Saif S."/>
            <person name="Shea T."/>
            <person name="Sykes S."/>
            <person name="Wortman J."/>
            <person name="Nusbaum C."/>
            <person name="Birren B."/>
        </authorList>
    </citation>
    <scope>NUCLEOTIDE SEQUENCE [LARGE SCALE GENOMIC DNA]</scope>
    <source>
        <strain evidence="2 3">NIPH 512</strain>
    </source>
</reference>
<keyword evidence="1" id="KW-1133">Transmembrane helix</keyword>
<feature type="transmembrane region" description="Helical" evidence="1">
    <location>
        <begin position="214"/>
        <end position="234"/>
    </location>
</feature>